<keyword evidence="2" id="KW-1185">Reference proteome</keyword>
<name>A0ABR4FFK8_9PEZI</name>
<comment type="caution">
    <text evidence="1">The sequence shown here is derived from an EMBL/GenBank/DDBJ whole genome shotgun (WGS) entry which is preliminary data.</text>
</comment>
<reference evidence="1 2" key="1">
    <citation type="submission" date="2024-03" db="EMBL/GenBank/DDBJ databases">
        <title>A high-quality draft genome sequence of Diaporthe vaccinii, a causative agent of upright dieback and viscid rot disease in cranberry plants.</title>
        <authorList>
            <person name="Sarrasin M."/>
            <person name="Lang B.F."/>
            <person name="Burger G."/>
        </authorList>
    </citation>
    <scope>NUCLEOTIDE SEQUENCE [LARGE SCALE GENOMIC DNA]</scope>
    <source>
        <strain evidence="1 2">IS7</strain>
    </source>
</reference>
<dbReference type="Proteomes" id="UP001600888">
    <property type="component" value="Unassembled WGS sequence"/>
</dbReference>
<evidence type="ECO:0000313" key="2">
    <source>
        <dbReference type="Proteomes" id="UP001600888"/>
    </source>
</evidence>
<proteinExistence type="predicted"/>
<protein>
    <recommendedName>
        <fullName evidence="3">Secreted protein</fullName>
    </recommendedName>
</protein>
<dbReference type="EMBL" id="JBAWTH010000001">
    <property type="protein sequence ID" value="KAL2293491.1"/>
    <property type="molecule type" value="Genomic_DNA"/>
</dbReference>
<evidence type="ECO:0008006" key="3">
    <source>
        <dbReference type="Google" id="ProtNLM"/>
    </source>
</evidence>
<accession>A0ABR4FFK8</accession>
<gene>
    <name evidence="1" type="ORF">FJTKL_05383</name>
</gene>
<evidence type="ECO:0000313" key="1">
    <source>
        <dbReference type="EMBL" id="KAL2293491.1"/>
    </source>
</evidence>
<organism evidence="1 2">
    <name type="scientific">Diaporthe vaccinii</name>
    <dbReference type="NCBI Taxonomy" id="105482"/>
    <lineage>
        <taxon>Eukaryota</taxon>
        <taxon>Fungi</taxon>
        <taxon>Dikarya</taxon>
        <taxon>Ascomycota</taxon>
        <taxon>Pezizomycotina</taxon>
        <taxon>Sordariomycetes</taxon>
        <taxon>Sordariomycetidae</taxon>
        <taxon>Diaporthales</taxon>
        <taxon>Diaporthaceae</taxon>
        <taxon>Diaporthe</taxon>
        <taxon>Diaporthe eres species complex</taxon>
    </lineage>
</organism>
<sequence>MLLAFLPLTPSRADLMYWSIDVSETGGLPFNRKSQAGNRTLFILTSYSPLTPASFLCQRHSTLSPRNPKL</sequence>